<dbReference type="Pfam" id="PF10205">
    <property type="entry name" value="KLRAQ"/>
    <property type="match status" value="1"/>
</dbReference>
<organism evidence="12 13">
    <name type="scientific">Batillaria attramentaria</name>
    <dbReference type="NCBI Taxonomy" id="370345"/>
    <lineage>
        <taxon>Eukaryota</taxon>
        <taxon>Metazoa</taxon>
        <taxon>Spiralia</taxon>
        <taxon>Lophotrochozoa</taxon>
        <taxon>Mollusca</taxon>
        <taxon>Gastropoda</taxon>
        <taxon>Caenogastropoda</taxon>
        <taxon>Sorbeoconcha</taxon>
        <taxon>Cerithioidea</taxon>
        <taxon>Batillariidae</taxon>
        <taxon>Batillaria</taxon>
    </lineage>
</organism>
<dbReference type="SMART" id="SM01254">
    <property type="entry name" value="KLRAQ"/>
    <property type="match status" value="1"/>
</dbReference>
<keyword evidence="13" id="KW-1185">Reference proteome</keyword>
<evidence type="ECO:0000256" key="7">
    <source>
        <dbReference type="ARBA" id="ARBA00031617"/>
    </source>
</evidence>
<keyword evidence="4" id="KW-0694">RNA-binding</keyword>
<dbReference type="Pfam" id="PF10212">
    <property type="entry name" value="PPP1R21_helical"/>
    <property type="match status" value="1"/>
</dbReference>
<evidence type="ECO:0000256" key="8">
    <source>
        <dbReference type="ARBA" id="ARBA00044824"/>
    </source>
</evidence>
<dbReference type="InterPro" id="IPR019343">
    <property type="entry name" value="PPP1R21_N"/>
</dbReference>
<evidence type="ECO:0000313" key="13">
    <source>
        <dbReference type="Proteomes" id="UP001519460"/>
    </source>
</evidence>
<evidence type="ECO:0000313" key="12">
    <source>
        <dbReference type="EMBL" id="KAK7476256.1"/>
    </source>
</evidence>
<name>A0ABD0JMT0_9CAEN</name>
<comment type="subcellular location">
    <subcellularLocation>
        <location evidence="1">Early endosome</location>
    </subcellularLocation>
</comment>
<dbReference type="PANTHER" id="PTHR21448:SF0">
    <property type="entry name" value="PROTEIN PHOSPHATASE 1 REGULATORY SUBUNIT 21"/>
    <property type="match status" value="1"/>
</dbReference>
<evidence type="ECO:0000256" key="10">
    <source>
        <dbReference type="SAM" id="MobiDB-lite"/>
    </source>
</evidence>
<dbReference type="InterPro" id="IPR019348">
    <property type="entry name" value="PPP1R21_six_helix"/>
</dbReference>
<evidence type="ECO:0000256" key="5">
    <source>
        <dbReference type="ARBA" id="ARBA00023054"/>
    </source>
</evidence>
<protein>
    <recommendedName>
        <fullName evidence="2">Protein phosphatase 1 regulatory subunit 21</fullName>
    </recommendedName>
    <alternativeName>
        <fullName evidence="7">Coiled-coil domain-containing protein 128</fullName>
    </alternativeName>
    <alternativeName>
        <fullName evidence="8">Ferry endosomal RAB5 effector complex subunit 2</fullName>
    </alternativeName>
    <alternativeName>
        <fullName evidence="6">KLRAQ motif-containing protein 1</fullName>
    </alternativeName>
</protein>
<reference evidence="12 13" key="1">
    <citation type="journal article" date="2023" name="Sci. Data">
        <title>Genome assembly of the Korean intertidal mud-creeper Batillaria attramentaria.</title>
        <authorList>
            <person name="Patra A.K."/>
            <person name="Ho P.T."/>
            <person name="Jun S."/>
            <person name="Lee S.J."/>
            <person name="Kim Y."/>
            <person name="Won Y.J."/>
        </authorList>
    </citation>
    <scope>NUCLEOTIDE SEQUENCE [LARGE SCALE GENOMIC DNA]</scope>
    <source>
        <strain evidence="12">Wonlab-2016</strain>
    </source>
</reference>
<feature type="coiled-coil region" evidence="9">
    <location>
        <begin position="554"/>
        <end position="609"/>
    </location>
</feature>
<evidence type="ECO:0000256" key="4">
    <source>
        <dbReference type="ARBA" id="ARBA00022884"/>
    </source>
</evidence>
<feature type="domain" description="Protein phosphatase 1 regulatory subunit 21 N-terminal" evidence="11">
    <location>
        <begin position="9"/>
        <end position="112"/>
    </location>
</feature>
<dbReference type="InterPro" id="IPR049372">
    <property type="entry name" value="PPP1R21_C"/>
</dbReference>
<dbReference type="EMBL" id="JACVVK020000381">
    <property type="protein sequence ID" value="KAK7476256.1"/>
    <property type="molecule type" value="Genomic_DNA"/>
</dbReference>
<evidence type="ECO:0000256" key="9">
    <source>
        <dbReference type="SAM" id="Coils"/>
    </source>
</evidence>
<dbReference type="GO" id="GO:0003723">
    <property type="term" value="F:RNA binding"/>
    <property type="evidence" value="ECO:0007669"/>
    <property type="project" value="UniProtKB-KW"/>
</dbReference>
<dbReference type="PANTHER" id="PTHR21448">
    <property type="entry name" value="SMOOTH MUSCLE MYOSIN HEAVY CHAIN-RELATED"/>
    <property type="match status" value="1"/>
</dbReference>
<evidence type="ECO:0000256" key="1">
    <source>
        <dbReference type="ARBA" id="ARBA00004412"/>
    </source>
</evidence>
<keyword evidence="5 9" id="KW-0175">Coiled coil</keyword>
<dbReference type="Pfam" id="PF21636">
    <property type="entry name" value="PPP1R21_C"/>
    <property type="match status" value="1"/>
</dbReference>
<dbReference type="InterPro" id="IPR040024">
    <property type="entry name" value="PPP1R21"/>
</dbReference>
<feature type="compositionally biased region" description="Basic and acidic residues" evidence="10">
    <location>
        <begin position="766"/>
        <end position="776"/>
    </location>
</feature>
<comment type="caution">
    <text evidence="12">The sequence shown here is derived from an EMBL/GenBank/DDBJ whole genome shotgun (WGS) entry which is preliminary data.</text>
</comment>
<accession>A0ABD0JMT0</accession>
<evidence type="ECO:0000256" key="2">
    <source>
        <dbReference type="ARBA" id="ARBA00020102"/>
    </source>
</evidence>
<feature type="coiled-coil region" evidence="9">
    <location>
        <begin position="130"/>
        <end position="210"/>
    </location>
</feature>
<dbReference type="AlphaFoldDB" id="A0ABD0JMT0"/>
<evidence type="ECO:0000256" key="6">
    <source>
        <dbReference type="ARBA" id="ARBA00031361"/>
    </source>
</evidence>
<dbReference type="Proteomes" id="UP001519460">
    <property type="component" value="Unassembled WGS sequence"/>
</dbReference>
<evidence type="ECO:0000256" key="3">
    <source>
        <dbReference type="ARBA" id="ARBA00022753"/>
    </source>
</evidence>
<feature type="region of interest" description="Disordered" evidence="10">
    <location>
        <begin position="758"/>
        <end position="795"/>
    </location>
</feature>
<sequence length="795" mass="89202">MADLASKYQKLATEYAKLKAQIPVLKKAYLDEQTECNSAKDQLKEKEQAVRKSQQEVDSLTFRNQQLSKRVLVLQDELDALEAQKKKHKHKGGDAPGPEKLHHSTSVYNEELQSKIEENAKLHSQLHEITVAFESKIASLEERLKTSEQDRTQHEDVVATLRQSSKAQIERLQQEKAMVEVKLQSQENDIKEYRVRAEMAEQKLLAVSQDLQGRLGNATKIIADKLPFIDTKNREVNGLNLPTHDRKHQLRARELIGQAANLVGELVQGLSNFFTYSEQRSRIYPADGVTEPISPANTKYCKYLHENLGYLRPVEQALKKFSEELKDDSLTVLETASELQPFSQAFSRLVGYCNKLLPYQMISLEEESQVSSCTSTLAAKNRDLLKSLSRLNSIFNKIDTYITLLAAQTSHPRFFRLLSTTLEQLAEAVKDVSKHYNSKVSLEHQLPTATQKLKTTDECVVSSLISLVTSTGKLSAFMSGNLDFFAEGAGYRTRGSSIGTEPLFDGPRSHPAVTAFRHRAAAFLSSLAAPRPDSVPHKVAVQNRKTLLSSAESKEGLAKQIVVFQEKVGRLEQEKEHWVLELQLLRIKYENEQQKVRKLEQEIESLRSSSGIVSTATSVAGSIEDNIDTLSVPTSYRRTESMGSGSGVPTDTSMLGHLEMQKNAGAGDAETREQLIKNHFTQRINDLTLQLQTADSKGVNFHAEVRALHKQLRLAERSKMVAEEELKSASQTMAQLKDELQTTTRSYEGQLSMMSEHLAGMNEKLAQQKDEIDDLKAQQAQNKSVLSKVTKKSKK</sequence>
<dbReference type="GO" id="GO:0005769">
    <property type="term" value="C:early endosome"/>
    <property type="evidence" value="ECO:0007669"/>
    <property type="project" value="UniProtKB-SubCell"/>
</dbReference>
<gene>
    <name evidence="12" type="ORF">BaRGS_00032532</name>
</gene>
<keyword evidence="3" id="KW-0967">Endosome</keyword>
<feature type="region of interest" description="Disordered" evidence="10">
    <location>
        <begin position="83"/>
        <end position="102"/>
    </location>
</feature>
<evidence type="ECO:0000259" key="11">
    <source>
        <dbReference type="SMART" id="SM01254"/>
    </source>
</evidence>
<proteinExistence type="predicted"/>